<dbReference type="Proteomes" id="UP000299102">
    <property type="component" value="Unassembled WGS sequence"/>
</dbReference>
<protein>
    <submittedName>
        <fullName evidence="1">Uncharacterized protein</fullName>
    </submittedName>
</protein>
<gene>
    <name evidence="1" type="ORF">EVAR_9916_1</name>
</gene>
<evidence type="ECO:0000313" key="1">
    <source>
        <dbReference type="EMBL" id="GBP16205.1"/>
    </source>
</evidence>
<keyword evidence="2" id="KW-1185">Reference proteome</keyword>
<dbReference type="EMBL" id="BGZK01000077">
    <property type="protein sequence ID" value="GBP16205.1"/>
    <property type="molecule type" value="Genomic_DNA"/>
</dbReference>
<accession>A0A4C1TQE3</accession>
<proteinExistence type="predicted"/>
<evidence type="ECO:0000313" key="2">
    <source>
        <dbReference type="Proteomes" id="UP000299102"/>
    </source>
</evidence>
<sequence length="158" mass="17273">MLQRQSTLLHATAAEIVRAWCLTITSRNKHRIKRGQYRIGSSSAHTTAGAVALIFSWSRLGFALFLTLKALSACGFPHVGIECDTTLLSIPISILLSIGIVFDFDPGHAPESNPDTTLGFDSSLILNFTSRSGSPFCSPTVFDYDTAHDSHLYEAERK</sequence>
<reference evidence="1 2" key="1">
    <citation type="journal article" date="2019" name="Commun. Biol.">
        <title>The bagworm genome reveals a unique fibroin gene that provides high tensile strength.</title>
        <authorList>
            <person name="Kono N."/>
            <person name="Nakamura H."/>
            <person name="Ohtoshi R."/>
            <person name="Tomita M."/>
            <person name="Numata K."/>
            <person name="Arakawa K."/>
        </authorList>
    </citation>
    <scope>NUCLEOTIDE SEQUENCE [LARGE SCALE GENOMIC DNA]</scope>
</reference>
<comment type="caution">
    <text evidence="1">The sequence shown here is derived from an EMBL/GenBank/DDBJ whole genome shotgun (WGS) entry which is preliminary data.</text>
</comment>
<name>A0A4C1TQE3_EUMVA</name>
<organism evidence="1 2">
    <name type="scientific">Eumeta variegata</name>
    <name type="common">Bagworm moth</name>
    <name type="synonym">Eumeta japonica</name>
    <dbReference type="NCBI Taxonomy" id="151549"/>
    <lineage>
        <taxon>Eukaryota</taxon>
        <taxon>Metazoa</taxon>
        <taxon>Ecdysozoa</taxon>
        <taxon>Arthropoda</taxon>
        <taxon>Hexapoda</taxon>
        <taxon>Insecta</taxon>
        <taxon>Pterygota</taxon>
        <taxon>Neoptera</taxon>
        <taxon>Endopterygota</taxon>
        <taxon>Lepidoptera</taxon>
        <taxon>Glossata</taxon>
        <taxon>Ditrysia</taxon>
        <taxon>Tineoidea</taxon>
        <taxon>Psychidae</taxon>
        <taxon>Oiketicinae</taxon>
        <taxon>Eumeta</taxon>
    </lineage>
</organism>
<dbReference type="AlphaFoldDB" id="A0A4C1TQE3"/>